<dbReference type="OrthoDB" id="2863041at2"/>
<sequence length="147" mass="16875">MPSFDKDFMNAKGTPIKYKDLELIRIDRIPVKKKFSGYLRIISTNSEWKQGIRIRVDGSMTINACEGNDFIIWADDVKGDIPFEGTSKKSQLMIWNAWDTGSGRVDAWLNGAAMILELHGNTRRYKCNDSHPDENFDDIIFEVILNE</sequence>
<comment type="caution">
    <text evidence="1">The sequence shown here is derived from an EMBL/GenBank/DDBJ whole genome shotgun (WGS) entry which is preliminary data.</text>
</comment>
<dbReference type="RefSeq" id="WP_080065134.1">
    <property type="nucleotide sequence ID" value="NZ_MZGX01000018.1"/>
</dbReference>
<accession>A0A1V4SHI2</accession>
<evidence type="ECO:0000313" key="1">
    <source>
        <dbReference type="EMBL" id="OPX43330.1"/>
    </source>
</evidence>
<dbReference type="STRING" id="48256.CLHUN_26750"/>
<keyword evidence="2" id="KW-1185">Reference proteome</keyword>
<gene>
    <name evidence="1" type="ORF">CLHUN_26750</name>
</gene>
<name>A0A1V4SHI2_RUMHU</name>
<dbReference type="AlphaFoldDB" id="A0A1V4SHI2"/>
<organism evidence="1 2">
    <name type="scientific">Ruminiclostridium hungatei</name>
    <name type="common">Clostridium hungatei</name>
    <dbReference type="NCBI Taxonomy" id="48256"/>
    <lineage>
        <taxon>Bacteria</taxon>
        <taxon>Bacillati</taxon>
        <taxon>Bacillota</taxon>
        <taxon>Clostridia</taxon>
        <taxon>Eubacteriales</taxon>
        <taxon>Oscillospiraceae</taxon>
        <taxon>Ruminiclostridium</taxon>
    </lineage>
</organism>
<protein>
    <submittedName>
        <fullName evidence="1">Uncharacterized protein</fullName>
    </submittedName>
</protein>
<evidence type="ECO:0000313" key="2">
    <source>
        <dbReference type="Proteomes" id="UP000191554"/>
    </source>
</evidence>
<dbReference type="EMBL" id="MZGX01000018">
    <property type="protein sequence ID" value="OPX43330.1"/>
    <property type="molecule type" value="Genomic_DNA"/>
</dbReference>
<proteinExistence type="predicted"/>
<dbReference type="Proteomes" id="UP000191554">
    <property type="component" value="Unassembled WGS sequence"/>
</dbReference>
<reference evidence="1 2" key="1">
    <citation type="submission" date="2017-03" db="EMBL/GenBank/DDBJ databases">
        <title>Genome sequence of Clostridium hungatei DSM 14427.</title>
        <authorList>
            <person name="Poehlein A."/>
            <person name="Daniel R."/>
        </authorList>
    </citation>
    <scope>NUCLEOTIDE SEQUENCE [LARGE SCALE GENOMIC DNA]</scope>
    <source>
        <strain evidence="1 2">DSM 14427</strain>
    </source>
</reference>